<comment type="catalytic activity">
    <reaction evidence="1">
        <text>(4aS,6R)-4a-hydroxy-L-erythro-5,6,7,8-tetrahydrobiopterin = (6R)-L-erythro-6,7-dihydrobiopterin + H2O</text>
        <dbReference type="Rhea" id="RHEA:11920"/>
        <dbReference type="ChEBI" id="CHEBI:15377"/>
        <dbReference type="ChEBI" id="CHEBI:15642"/>
        <dbReference type="ChEBI" id="CHEBI:43120"/>
        <dbReference type="EC" id="4.2.1.96"/>
    </reaction>
</comment>
<dbReference type="GO" id="GO:0006729">
    <property type="term" value="P:tetrahydrobiopterin biosynthetic process"/>
    <property type="evidence" value="ECO:0007669"/>
    <property type="project" value="InterPro"/>
</dbReference>
<dbReference type="CDD" id="cd00488">
    <property type="entry name" value="PCD_DCoH"/>
    <property type="match status" value="1"/>
</dbReference>
<dbReference type="eggNOG" id="COG2154">
    <property type="taxonomic scope" value="Bacteria"/>
</dbReference>
<name>A9BEI0_PROM4</name>
<protein>
    <recommendedName>
        <fullName evidence="3">4a-hydroxytetrahydrobiopterin dehydratase</fullName>
        <ecNumber evidence="3">4.2.1.96</ecNumber>
    </recommendedName>
</protein>
<dbReference type="AlphaFoldDB" id="A9BEI0"/>
<evidence type="ECO:0000256" key="1">
    <source>
        <dbReference type="ARBA" id="ARBA00001554"/>
    </source>
</evidence>
<dbReference type="Pfam" id="PF01329">
    <property type="entry name" value="Pterin_4a"/>
    <property type="match status" value="1"/>
</dbReference>
<dbReference type="Gene3D" id="3.30.1360.20">
    <property type="entry name" value="Transcriptional coactivator/pterin dehydratase"/>
    <property type="match status" value="1"/>
</dbReference>
<sequence>MLGPLMHQWKERTRPVRLERRFEFESYEATRNFLDELGKLCESLKRYPDISFGKTYVNLTLASGNEGETDEISNDDKKLASKIDQICQ</sequence>
<keyword evidence="6" id="KW-1185">Reference proteome</keyword>
<dbReference type="KEGG" id="pmj:P9211_05591"/>
<dbReference type="InterPro" id="IPR036428">
    <property type="entry name" value="PCD_sf"/>
</dbReference>
<reference evidence="5 6" key="1">
    <citation type="journal article" date="2007" name="PLoS Genet.">
        <title>Patterns and implications of gene gain and loss in the evolution of Prochlorococcus.</title>
        <authorList>
            <person name="Kettler G.C."/>
            <person name="Martiny A.C."/>
            <person name="Huang K."/>
            <person name="Zucker J."/>
            <person name="Coleman M.L."/>
            <person name="Rodrigue S."/>
            <person name="Chen F."/>
            <person name="Lapidus A."/>
            <person name="Ferriera S."/>
            <person name="Johnson J."/>
            <person name="Steglich C."/>
            <person name="Church G.M."/>
            <person name="Richardson P."/>
            <person name="Chisholm S.W."/>
        </authorList>
    </citation>
    <scope>NUCLEOTIDE SEQUENCE [LARGE SCALE GENOMIC DNA]</scope>
    <source>
        <strain evidence="6">MIT 9211</strain>
    </source>
</reference>
<evidence type="ECO:0000313" key="6">
    <source>
        <dbReference type="Proteomes" id="UP000000788"/>
    </source>
</evidence>
<evidence type="ECO:0000256" key="2">
    <source>
        <dbReference type="ARBA" id="ARBA00006472"/>
    </source>
</evidence>
<dbReference type="EC" id="4.2.1.96" evidence="3"/>
<dbReference type="RefSeq" id="WP_012195112.1">
    <property type="nucleotide sequence ID" value="NC_009976.1"/>
</dbReference>
<comment type="similarity">
    <text evidence="2">Belongs to the pterin-4-alpha-carbinolamine dehydratase family.</text>
</comment>
<dbReference type="EMBL" id="CP000878">
    <property type="protein sequence ID" value="ABX08490.1"/>
    <property type="molecule type" value="Genomic_DNA"/>
</dbReference>
<gene>
    <name evidence="5" type="ordered locus">P9211_05591</name>
</gene>
<evidence type="ECO:0000256" key="4">
    <source>
        <dbReference type="ARBA" id="ARBA00023239"/>
    </source>
</evidence>
<dbReference type="STRING" id="93059.P9211_05591"/>
<keyword evidence="4 5" id="KW-0456">Lyase</keyword>
<dbReference type="InterPro" id="IPR001533">
    <property type="entry name" value="Pterin_deHydtase"/>
</dbReference>
<evidence type="ECO:0000256" key="3">
    <source>
        <dbReference type="ARBA" id="ARBA00013252"/>
    </source>
</evidence>
<dbReference type="HOGENOM" id="CLU_179139_0_0_3"/>
<organism evidence="5 6">
    <name type="scientific">Prochlorococcus marinus (strain MIT 9211)</name>
    <dbReference type="NCBI Taxonomy" id="93059"/>
    <lineage>
        <taxon>Bacteria</taxon>
        <taxon>Bacillati</taxon>
        <taxon>Cyanobacteriota</taxon>
        <taxon>Cyanophyceae</taxon>
        <taxon>Synechococcales</taxon>
        <taxon>Prochlorococcaceae</taxon>
        <taxon>Prochlorococcus</taxon>
    </lineage>
</organism>
<evidence type="ECO:0000313" key="5">
    <source>
        <dbReference type="EMBL" id="ABX08490.1"/>
    </source>
</evidence>
<dbReference type="SUPFAM" id="SSF55248">
    <property type="entry name" value="PCD-like"/>
    <property type="match status" value="1"/>
</dbReference>
<dbReference type="GO" id="GO:0008124">
    <property type="term" value="F:4-alpha-hydroxytetrahydrobiopterin dehydratase activity"/>
    <property type="evidence" value="ECO:0007669"/>
    <property type="project" value="UniProtKB-EC"/>
</dbReference>
<proteinExistence type="inferred from homology"/>
<accession>A9BEI0</accession>
<dbReference type="Proteomes" id="UP000000788">
    <property type="component" value="Chromosome"/>
</dbReference>